<sequence>MKNSFSSFGEGNYYTGDWMMGPDQFCYKSICYIENEIHNELANFKPSTVKEMEAFRDTLIKLNNTFGQYVENLKLGVKAGMVGSQEACLTGYYAIGQRYPNIYRDGAKGIFDEVYVKDVLDPKFLLKLQDDVRQLLLWRQKYAEKKLQDSLREYLLEYLGKPIDRMLKYLKYEYQSHCVPSSVSSGLSSLPVPFIYVNGSADRDFPTTGKLPTGEKLSGAKAYEYILEYFTTTELSPDEVFAIGNETLHQLYPQALEIARQVTGQSNYTLAKQMFVKRLNQSDMYYGNGVIPKNESGKEAHDACRSIETAKVNCPKRWDAMEKWFTDARQTMAKLEGKIIDMFYFTGSKRTTPSCPATLEPDFTPESAAQSYSRSDATCSHSASYYIPFFMDRPGPRFEEWSVNAHEVMPGHHLQDQGNVENFMDSCKGLIGWVQSTTIDSFTAFVEGWGLYAENPLISEGTKVYDNEPLYRYGMLKWQIWRALRLIVDTGLHYRNMSRDEAIKMFEEYAWDSGDSVTKEVTRYQGNPGQATSYMIGQRLLLKIREYAKKELGSKFDLKDFHFQVLSQGTAPLSYFEDHIKKYVECAKSPSGDCQSLLNPPKPTASKVMDDETGTKRDIIRPHTKPVIKPVFRRFH</sequence>
<proteinExistence type="predicted"/>
<dbReference type="OrthoDB" id="5959877at2759"/>
<dbReference type="Proteomes" id="UP000887567">
    <property type="component" value="Unplaced"/>
</dbReference>
<dbReference type="PANTHER" id="PTHR33361:SF2">
    <property type="entry name" value="DUF885 DOMAIN-CONTAINING PROTEIN"/>
    <property type="match status" value="1"/>
</dbReference>
<dbReference type="RefSeq" id="XP_020897012.1">
    <property type="nucleotide sequence ID" value="XM_021041353.2"/>
</dbReference>
<dbReference type="AlphaFoldDB" id="A0A913X0J5"/>
<dbReference type="PANTHER" id="PTHR33361">
    <property type="entry name" value="GLR0591 PROTEIN"/>
    <property type="match status" value="1"/>
</dbReference>
<accession>A0A913X0J5</accession>
<dbReference type="InterPro" id="IPR010281">
    <property type="entry name" value="DUF885"/>
</dbReference>
<dbReference type="EnsemblMetazoa" id="XM_021041353.2">
    <property type="protein sequence ID" value="XP_020897012.1"/>
    <property type="gene ID" value="LOC110235879"/>
</dbReference>
<evidence type="ECO:0000313" key="1">
    <source>
        <dbReference type="EnsemblMetazoa" id="XP_020897012.1"/>
    </source>
</evidence>
<name>A0A913X0J5_EXADI</name>
<protein>
    <recommendedName>
        <fullName evidence="3">DUF885 domain-containing protein</fullName>
    </recommendedName>
</protein>
<dbReference type="KEGG" id="epa:110235879"/>
<evidence type="ECO:0008006" key="3">
    <source>
        <dbReference type="Google" id="ProtNLM"/>
    </source>
</evidence>
<dbReference type="OMA" id="RAHEICQ"/>
<dbReference type="GeneID" id="110235879"/>
<dbReference type="Pfam" id="PF05960">
    <property type="entry name" value="DUF885"/>
    <property type="match status" value="1"/>
</dbReference>
<keyword evidence="2" id="KW-1185">Reference proteome</keyword>
<evidence type="ECO:0000313" key="2">
    <source>
        <dbReference type="Proteomes" id="UP000887567"/>
    </source>
</evidence>
<reference evidence="1" key="1">
    <citation type="submission" date="2022-11" db="UniProtKB">
        <authorList>
            <consortium name="EnsemblMetazoa"/>
        </authorList>
    </citation>
    <scope>IDENTIFICATION</scope>
</reference>
<organism evidence="1 2">
    <name type="scientific">Exaiptasia diaphana</name>
    <name type="common">Tropical sea anemone</name>
    <name type="synonym">Aiptasia pulchella</name>
    <dbReference type="NCBI Taxonomy" id="2652724"/>
    <lineage>
        <taxon>Eukaryota</taxon>
        <taxon>Metazoa</taxon>
        <taxon>Cnidaria</taxon>
        <taxon>Anthozoa</taxon>
        <taxon>Hexacorallia</taxon>
        <taxon>Actiniaria</taxon>
        <taxon>Aiptasiidae</taxon>
        <taxon>Exaiptasia</taxon>
    </lineage>
</organism>